<keyword evidence="2" id="KW-1185">Reference proteome</keyword>
<evidence type="ECO:0000313" key="1">
    <source>
        <dbReference type="EMBL" id="GBP13659.1"/>
    </source>
</evidence>
<organism evidence="1 2">
    <name type="scientific">Eumeta variegata</name>
    <name type="common">Bagworm moth</name>
    <name type="synonym">Eumeta japonica</name>
    <dbReference type="NCBI Taxonomy" id="151549"/>
    <lineage>
        <taxon>Eukaryota</taxon>
        <taxon>Metazoa</taxon>
        <taxon>Ecdysozoa</taxon>
        <taxon>Arthropoda</taxon>
        <taxon>Hexapoda</taxon>
        <taxon>Insecta</taxon>
        <taxon>Pterygota</taxon>
        <taxon>Neoptera</taxon>
        <taxon>Endopterygota</taxon>
        <taxon>Lepidoptera</taxon>
        <taxon>Glossata</taxon>
        <taxon>Ditrysia</taxon>
        <taxon>Tineoidea</taxon>
        <taxon>Psychidae</taxon>
        <taxon>Oiketicinae</taxon>
        <taxon>Eumeta</taxon>
    </lineage>
</organism>
<accession>A0A4C1TGM4</accession>
<sequence length="137" mass="15467">MFGIANTERSDSRYRNTFLSKRANPAADASEHISRHARSLLVIAAVRLAPPDAHPQENADNHIHYGARSVKKHPTDELPTFKCDMQSCTGEYIKGRQKPLHQQPQTITTDMPVNCHRPTVIDHYPNSYRQAPNNADL</sequence>
<reference evidence="1 2" key="1">
    <citation type="journal article" date="2019" name="Commun. Biol.">
        <title>The bagworm genome reveals a unique fibroin gene that provides high tensile strength.</title>
        <authorList>
            <person name="Kono N."/>
            <person name="Nakamura H."/>
            <person name="Ohtoshi R."/>
            <person name="Tomita M."/>
            <person name="Numata K."/>
            <person name="Arakawa K."/>
        </authorList>
    </citation>
    <scope>NUCLEOTIDE SEQUENCE [LARGE SCALE GENOMIC DNA]</scope>
</reference>
<dbReference type="AlphaFoldDB" id="A0A4C1TGM4"/>
<dbReference type="EMBL" id="BGZK01000058">
    <property type="protein sequence ID" value="GBP13659.1"/>
    <property type="molecule type" value="Genomic_DNA"/>
</dbReference>
<comment type="caution">
    <text evidence="1">The sequence shown here is derived from an EMBL/GenBank/DDBJ whole genome shotgun (WGS) entry which is preliminary data.</text>
</comment>
<gene>
    <name evidence="1" type="ORF">EVAR_6996_1</name>
</gene>
<protein>
    <submittedName>
        <fullName evidence="1">Uncharacterized protein</fullName>
    </submittedName>
</protein>
<proteinExistence type="predicted"/>
<dbReference type="Proteomes" id="UP000299102">
    <property type="component" value="Unassembled WGS sequence"/>
</dbReference>
<evidence type="ECO:0000313" key="2">
    <source>
        <dbReference type="Proteomes" id="UP000299102"/>
    </source>
</evidence>
<name>A0A4C1TGM4_EUMVA</name>